<dbReference type="Proteomes" id="UP000095280">
    <property type="component" value="Unplaced"/>
</dbReference>
<name>A0A1I8IPM9_9PLAT</name>
<protein>
    <submittedName>
        <fullName evidence="2">EF-hand domain-containing protein</fullName>
    </submittedName>
</protein>
<sequence>MPVTVKDVQKRLKHGGKLHNCTAQTTRFELPFDLKRLEGLDAKDYLRQYAVVSNNRIVLYQRLFQKFRNPTTNLIESRELDKCIGDLLIEGNVPRDRLAQLRDLTGTADLEQLEPQLFYAFCAVVERLVAGKSAGACGGTQKGSTQKRLGDLEECRRQALESADFAGLQYKLRDVNLKEGLARLLAAFTEEAARMQTGLKLSSRD</sequence>
<dbReference type="AlphaFoldDB" id="A0A1I8IPM9"/>
<accession>A0A1I8IPM9</accession>
<proteinExistence type="predicted"/>
<evidence type="ECO:0000313" key="1">
    <source>
        <dbReference type="Proteomes" id="UP000095280"/>
    </source>
</evidence>
<dbReference type="WBParaSite" id="maker-uti_cns_0014710-snap-gene-0.5-mRNA-1">
    <property type="protein sequence ID" value="maker-uti_cns_0014710-snap-gene-0.5-mRNA-1"/>
    <property type="gene ID" value="maker-uti_cns_0014710-snap-gene-0.5"/>
</dbReference>
<dbReference type="PANTHER" id="PTHR36696:SF1">
    <property type="entry name" value="EF-HAND DOMAIN-CONTAINING PROTEIN"/>
    <property type="match status" value="1"/>
</dbReference>
<evidence type="ECO:0000313" key="2">
    <source>
        <dbReference type="WBParaSite" id="maker-uti_cns_0014710-snap-gene-0.5-mRNA-1"/>
    </source>
</evidence>
<reference evidence="2" key="1">
    <citation type="submission" date="2016-11" db="UniProtKB">
        <authorList>
            <consortium name="WormBaseParasite"/>
        </authorList>
    </citation>
    <scope>IDENTIFICATION</scope>
</reference>
<dbReference type="PANTHER" id="PTHR36696">
    <property type="entry name" value="AGAP012002-PA"/>
    <property type="match status" value="1"/>
</dbReference>
<organism evidence="1 2">
    <name type="scientific">Macrostomum lignano</name>
    <dbReference type="NCBI Taxonomy" id="282301"/>
    <lineage>
        <taxon>Eukaryota</taxon>
        <taxon>Metazoa</taxon>
        <taxon>Spiralia</taxon>
        <taxon>Lophotrochozoa</taxon>
        <taxon>Platyhelminthes</taxon>
        <taxon>Rhabditophora</taxon>
        <taxon>Macrostomorpha</taxon>
        <taxon>Macrostomida</taxon>
        <taxon>Macrostomidae</taxon>
        <taxon>Macrostomum</taxon>
    </lineage>
</organism>
<keyword evidence="1" id="KW-1185">Reference proteome</keyword>